<gene>
    <name evidence="11" type="ORF">C7380_11437</name>
</gene>
<dbReference type="RefSeq" id="WP_158274867.1">
    <property type="nucleotide sequence ID" value="NZ_QGGI01000014.1"/>
</dbReference>
<evidence type="ECO:0000313" key="12">
    <source>
        <dbReference type="Proteomes" id="UP000245921"/>
    </source>
</evidence>
<dbReference type="PANTHER" id="PTHR30616:SF2">
    <property type="entry name" value="PURINE NUCLEOSIDE PHOSPHORYLASE LACC1"/>
    <property type="match status" value="1"/>
</dbReference>
<evidence type="ECO:0000313" key="11">
    <source>
        <dbReference type="EMBL" id="PWJ89634.1"/>
    </source>
</evidence>
<protein>
    <recommendedName>
        <fullName evidence="10">Purine nucleoside phosphorylase</fullName>
    </recommendedName>
</protein>
<dbReference type="InterPro" id="IPR038371">
    <property type="entry name" value="Cu_polyphenol_OxRdtase_sf"/>
</dbReference>
<proteinExistence type="inferred from homology"/>
<evidence type="ECO:0000256" key="3">
    <source>
        <dbReference type="ARBA" id="ARBA00022679"/>
    </source>
</evidence>
<accession>A0AA45C5R5</accession>
<dbReference type="SUPFAM" id="SSF64438">
    <property type="entry name" value="CNF1/YfiH-like putative cysteine hydrolases"/>
    <property type="match status" value="1"/>
</dbReference>
<evidence type="ECO:0000256" key="5">
    <source>
        <dbReference type="ARBA" id="ARBA00022801"/>
    </source>
</evidence>
<comment type="caution">
    <text evidence="11">The sequence shown here is derived from an EMBL/GenBank/DDBJ whole genome shotgun (WGS) entry which is preliminary data.</text>
</comment>
<keyword evidence="5" id="KW-0378">Hydrolase</keyword>
<dbReference type="PANTHER" id="PTHR30616">
    <property type="entry name" value="UNCHARACTERIZED PROTEIN YFIH"/>
    <property type="match status" value="1"/>
</dbReference>
<organism evidence="11 12">
    <name type="scientific">Oceanotoga teriensis</name>
    <dbReference type="NCBI Taxonomy" id="515440"/>
    <lineage>
        <taxon>Bacteria</taxon>
        <taxon>Thermotogati</taxon>
        <taxon>Thermotogota</taxon>
        <taxon>Thermotogae</taxon>
        <taxon>Petrotogales</taxon>
        <taxon>Petrotogaceae</taxon>
        <taxon>Oceanotoga</taxon>
    </lineage>
</organism>
<evidence type="ECO:0000256" key="8">
    <source>
        <dbReference type="ARBA" id="ARBA00048968"/>
    </source>
</evidence>
<dbReference type="CDD" id="cd16833">
    <property type="entry name" value="YfiH"/>
    <property type="match status" value="1"/>
</dbReference>
<dbReference type="Pfam" id="PF02578">
    <property type="entry name" value="Cu-oxidase_4"/>
    <property type="match status" value="1"/>
</dbReference>
<dbReference type="InterPro" id="IPR003730">
    <property type="entry name" value="Cu_polyphenol_OxRdtase"/>
</dbReference>
<keyword evidence="4" id="KW-0479">Metal-binding</keyword>
<evidence type="ECO:0000256" key="10">
    <source>
        <dbReference type="RuleBase" id="RU361274"/>
    </source>
</evidence>
<keyword evidence="3" id="KW-0808">Transferase</keyword>
<keyword evidence="6" id="KW-0862">Zinc</keyword>
<comment type="catalytic activity">
    <reaction evidence="7">
        <text>adenosine + H2O + H(+) = inosine + NH4(+)</text>
        <dbReference type="Rhea" id="RHEA:24408"/>
        <dbReference type="ChEBI" id="CHEBI:15377"/>
        <dbReference type="ChEBI" id="CHEBI:15378"/>
        <dbReference type="ChEBI" id="CHEBI:16335"/>
        <dbReference type="ChEBI" id="CHEBI:17596"/>
        <dbReference type="ChEBI" id="CHEBI:28938"/>
        <dbReference type="EC" id="3.5.4.4"/>
    </reaction>
    <physiologicalReaction direction="left-to-right" evidence="7">
        <dbReference type="Rhea" id="RHEA:24409"/>
    </physiologicalReaction>
</comment>
<dbReference type="GO" id="GO:0017061">
    <property type="term" value="F:S-methyl-5-thioadenosine phosphorylase activity"/>
    <property type="evidence" value="ECO:0007669"/>
    <property type="project" value="UniProtKB-EC"/>
</dbReference>
<evidence type="ECO:0000256" key="4">
    <source>
        <dbReference type="ARBA" id="ARBA00022723"/>
    </source>
</evidence>
<dbReference type="NCBIfam" id="TIGR00726">
    <property type="entry name" value="peptidoglycan editing factor PgeF"/>
    <property type="match status" value="1"/>
</dbReference>
<reference evidence="11 12" key="1">
    <citation type="submission" date="2018-05" db="EMBL/GenBank/DDBJ databases">
        <title>Genomic Encyclopedia of Type Strains, Phase IV (KMG-IV): sequencing the most valuable type-strain genomes for metagenomic binning, comparative biology and taxonomic classification.</title>
        <authorList>
            <person name="Goeker M."/>
        </authorList>
    </citation>
    <scope>NUCLEOTIDE SEQUENCE [LARGE SCALE GENOMIC DNA]</scope>
    <source>
        <strain evidence="11 12">DSM 24906</strain>
    </source>
</reference>
<dbReference type="AlphaFoldDB" id="A0AA45C5R5"/>
<name>A0AA45C5R5_9BACT</name>
<comment type="catalytic activity">
    <reaction evidence="9">
        <text>S-methyl-5'-thioadenosine + phosphate = 5-(methylsulfanyl)-alpha-D-ribose 1-phosphate + adenine</text>
        <dbReference type="Rhea" id="RHEA:11852"/>
        <dbReference type="ChEBI" id="CHEBI:16708"/>
        <dbReference type="ChEBI" id="CHEBI:17509"/>
        <dbReference type="ChEBI" id="CHEBI:43474"/>
        <dbReference type="ChEBI" id="CHEBI:58533"/>
        <dbReference type="EC" id="2.4.2.28"/>
    </reaction>
    <physiologicalReaction direction="left-to-right" evidence="9">
        <dbReference type="Rhea" id="RHEA:11853"/>
    </physiologicalReaction>
</comment>
<comment type="catalytic activity">
    <reaction evidence="1">
        <text>inosine + phosphate = alpha-D-ribose 1-phosphate + hypoxanthine</text>
        <dbReference type="Rhea" id="RHEA:27646"/>
        <dbReference type="ChEBI" id="CHEBI:17368"/>
        <dbReference type="ChEBI" id="CHEBI:17596"/>
        <dbReference type="ChEBI" id="CHEBI:43474"/>
        <dbReference type="ChEBI" id="CHEBI:57720"/>
        <dbReference type="EC" id="2.4.2.1"/>
    </reaction>
    <physiologicalReaction direction="left-to-right" evidence="1">
        <dbReference type="Rhea" id="RHEA:27647"/>
    </physiologicalReaction>
</comment>
<dbReference type="GO" id="GO:0005507">
    <property type="term" value="F:copper ion binding"/>
    <property type="evidence" value="ECO:0007669"/>
    <property type="project" value="TreeGrafter"/>
</dbReference>
<evidence type="ECO:0000256" key="1">
    <source>
        <dbReference type="ARBA" id="ARBA00000553"/>
    </source>
</evidence>
<dbReference type="Gene3D" id="3.60.140.10">
    <property type="entry name" value="CNF1/YfiH-like putative cysteine hydrolases"/>
    <property type="match status" value="1"/>
</dbReference>
<evidence type="ECO:0000256" key="2">
    <source>
        <dbReference type="ARBA" id="ARBA00007353"/>
    </source>
</evidence>
<keyword evidence="12" id="KW-1185">Reference proteome</keyword>
<evidence type="ECO:0000256" key="9">
    <source>
        <dbReference type="ARBA" id="ARBA00049893"/>
    </source>
</evidence>
<evidence type="ECO:0000256" key="6">
    <source>
        <dbReference type="ARBA" id="ARBA00022833"/>
    </source>
</evidence>
<dbReference type="GO" id="GO:0016787">
    <property type="term" value="F:hydrolase activity"/>
    <property type="evidence" value="ECO:0007669"/>
    <property type="project" value="UniProtKB-KW"/>
</dbReference>
<dbReference type="InterPro" id="IPR011324">
    <property type="entry name" value="Cytotoxic_necrot_fac-like_cat"/>
</dbReference>
<comment type="catalytic activity">
    <reaction evidence="8">
        <text>adenosine + phosphate = alpha-D-ribose 1-phosphate + adenine</text>
        <dbReference type="Rhea" id="RHEA:27642"/>
        <dbReference type="ChEBI" id="CHEBI:16335"/>
        <dbReference type="ChEBI" id="CHEBI:16708"/>
        <dbReference type="ChEBI" id="CHEBI:43474"/>
        <dbReference type="ChEBI" id="CHEBI:57720"/>
        <dbReference type="EC" id="2.4.2.1"/>
    </reaction>
    <physiologicalReaction direction="left-to-right" evidence="8">
        <dbReference type="Rhea" id="RHEA:27643"/>
    </physiologicalReaction>
</comment>
<dbReference type="Proteomes" id="UP000245921">
    <property type="component" value="Unassembled WGS sequence"/>
</dbReference>
<sequence>MKIFKESMIKGKRYLYIEEFEKLNIFTFFSTIDFDFSSKNRSSNLNFIKNTFKINMISSSDQTHSDNIKIIENSEEIVKNTDALITNKSNIYLFTLHADCTPIYILDKKNRIVALIHSGWRGTHKKILEKTLKKMLYSFNSKPEDIIVAFGPSIRKDSFEVDYDVYKLFKEKFKNDIYYEKRDNKYLIDLPKINTDIAKKFGVSQIIDSNICTYEDKRFYSFRKTHGNEKMGAIIGIKNH</sequence>
<evidence type="ECO:0000256" key="7">
    <source>
        <dbReference type="ARBA" id="ARBA00047989"/>
    </source>
</evidence>
<dbReference type="EMBL" id="QGGI01000014">
    <property type="protein sequence ID" value="PWJ89634.1"/>
    <property type="molecule type" value="Genomic_DNA"/>
</dbReference>
<comment type="similarity">
    <text evidence="2 10">Belongs to the purine nucleoside phosphorylase YfiH/LACC1 family.</text>
</comment>